<accession>R9IGL1</accession>
<protein>
    <recommendedName>
        <fullName evidence="4">DUF4248 domain-containing protein</fullName>
    </recommendedName>
</protein>
<organism evidence="2 3">
    <name type="scientific">Phocaeicola sartorii</name>
    <dbReference type="NCBI Taxonomy" id="671267"/>
    <lineage>
        <taxon>Bacteria</taxon>
        <taxon>Pseudomonadati</taxon>
        <taxon>Bacteroidota</taxon>
        <taxon>Bacteroidia</taxon>
        <taxon>Bacteroidales</taxon>
        <taxon>Bacteroidaceae</taxon>
        <taxon>Phocaeicola</taxon>
    </lineage>
</organism>
<dbReference type="RefSeq" id="WP_016276688.1">
    <property type="nucleotide sequence ID" value="NZ_CATDJC010000010.1"/>
</dbReference>
<dbReference type="InterPro" id="IPR025342">
    <property type="entry name" value="DUF4248"/>
</dbReference>
<reference evidence="2 3" key="1">
    <citation type="submission" date="2013-04" db="EMBL/GenBank/DDBJ databases">
        <title>The Genome Sequence of Bacteroides massiliensis dnLKV3.</title>
        <authorList>
            <consortium name="The Broad Institute Genomics Platform"/>
            <consortium name="The Broad Institute Genome Sequencing Center for Infectious Disease"/>
            <person name="Earl A."/>
            <person name="Xavier R."/>
            <person name="Kuhn K."/>
            <person name="Stappenbeck T."/>
            <person name="Walker B."/>
            <person name="Young S."/>
            <person name="Zeng Q."/>
            <person name="Gargeya S."/>
            <person name="Fitzgerald M."/>
            <person name="Haas B."/>
            <person name="Abouelleil A."/>
            <person name="Allen A.W."/>
            <person name="Alvarado L."/>
            <person name="Arachchi H.M."/>
            <person name="Berlin A.M."/>
            <person name="Chapman S.B."/>
            <person name="Gainer-Dewar J."/>
            <person name="Goldberg J."/>
            <person name="Griggs A."/>
            <person name="Gujja S."/>
            <person name="Hansen M."/>
            <person name="Howarth C."/>
            <person name="Imamovic A."/>
            <person name="Ireland A."/>
            <person name="Larimer J."/>
            <person name="McCowan C."/>
            <person name="Murphy C."/>
            <person name="Pearson M."/>
            <person name="Poon T.W."/>
            <person name="Priest M."/>
            <person name="Roberts A."/>
            <person name="Saif S."/>
            <person name="Shea T."/>
            <person name="Sisk P."/>
            <person name="Sykes S."/>
            <person name="Wortman J."/>
            <person name="Nusbaum C."/>
            <person name="Birren B."/>
        </authorList>
    </citation>
    <scope>NUCLEOTIDE SEQUENCE [LARGE SCALE GENOMIC DNA]</scope>
    <source>
        <strain evidence="2">DnLKV3</strain>
        <strain evidence="3">dnLKV3</strain>
    </source>
</reference>
<evidence type="ECO:0000313" key="3">
    <source>
        <dbReference type="Proteomes" id="UP000014200"/>
    </source>
</evidence>
<dbReference type="AlphaFoldDB" id="R9IGL1"/>
<dbReference type="Proteomes" id="UP000014200">
    <property type="component" value="Unassembled WGS sequence"/>
</dbReference>
<dbReference type="EMBL" id="ASSP01000020">
    <property type="protein sequence ID" value="EOS10347.1"/>
    <property type="molecule type" value="Genomic_DNA"/>
</dbReference>
<sequence length="68" mass="7778">MTKQELALQYFPDATSETAVRHLTRWIARCYPLAQALAGTGYQSRNRTFTWKQVTLIRQYLGEPATAS</sequence>
<evidence type="ECO:0008006" key="4">
    <source>
        <dbReference type="Google" id="ProtNLM"/>
    </source>
</evidence>
<dbReference type="Pfam" id="PF14053">
    <property type="entry name" value="DUF4248"/>
    <property type="match status" value="1"/>
</dbReference>
<dbReference type="PATRIC" id="fig|1235788.3.peg.2365"/>
<dbReference type="EMBL" id="ASSP01000014">
    <property type="protein sequence ID" value="EOS12499.1"/>
    <property type="molecule type" value="Genomic_DNA"/>
</dbReference>
<dbReference type="HOGENOM" id="CLU_152545_3_2_10"/>
<keyword evidence="3" id="KW-1185">Reference proteome</keyword>
<dbReference type="OrthoDB" id="1122631at2"/>
<evidence type="ECO:0000313" key="1">
    <source>
        <dbReference type="EMBL" id="EOS10347.1"/>
    </source>
</evidence>
<evidence type="ECO:0000313" key="2">
    <source>
        <dbReference type="EMBL" id="EOS12499.1"/>
    </source>
</evidence>
<comment type="caution">
    <text evidence="2">The sequence shown here is derived from an EMBL/GenBank/DDBJ whole genome shotgun (WGS) entry which is preliminary data.</text>
</comment>
<proteinExistence type="predicted"/>
<gene>
    <name evidence="2" type="ORF">C802_02318</name>
    <name evidence="1" type="ORF">C802_03327</name>
</gene>
<name>R9IGL1_9BACT</name>